<sequence>MIENLQDLNIKLNYDHRPLTFFEKQIFNENKKLNLKNYDLTNLEIVNSLSIYYDIEYMKTPSQENENLYLCI</sequence>
<proteinExistence type="predicted"/>
<name>A0A6C0AES9_9ZZZZ</name>
<protein>
    <submittedName>
        <fullName evidence="1">Uncharacterized protein</fullName>
    </submittedName>
</protein>
<dbReference type="EMBL" id="MN740595">
    <property type="protein sequence ID" value="QHS78248.1"/>
    <property type="molecule type" value="Genomic_DNA"/>
</dbReference>
<accession>A0A6C0AES9</accession>
<dbReference type="AlphaFoldDB" id="A0A6C0AES9"/>
<organism evidence="1">
    <name type="scientific">viral metagenome</name>
    <dbReference type="NCBI Taxonomy" id="1070528"/>
    <lineage>
        <taxon>unclassified sequences</taxon>
        <taxon>metagenomes</taxon>
        <taxon>organismal metagenomes</taxon>
    </lineage>
</organism>
<reference evidence="1" key="1">
    <citation type="journal article" date="2020" name="Nature">
        <title>Giant virus diversity and host interactions through global metagenomics.</title>
        <authorList>
            <person name="Schulz F."/>
            <person name="Roux S."/>
            <person name="Paez-Espino D."/>
            <person name="Jungbluth S."/>
            <person name="Walsh D.A."/>
            <person name="Denef V.J."/>
            <person name="McMahon K.D."/>
            <person name="Konstantinidis K.T."/>
            <person name="Eloe-Fadrosh E.A."/>
            <person name="Kyrpides N.C."/>
            <person name="Woyke T."/>
        </authorList>
    </citation>
    <scope>NUCLEOTIDE SEQUENCE</scope>
    <source>
        <strain evidence="1">GVMAG-S-1021933-23</strain>
    </source>
</reference>
<evidence type="ECO:0000313" key="1">
    <source>
        <dbReference type="EMBL" id="QHS78248.1"/>
    </source>
</evidence>